<dbReference type="InterPro" id="IPR005467">
    <property type="entry name" value="His_kinase_dom"/>
</dbReference>
<dbReference type="GO" id="GO:0000155">
    <property type="term" value="F:phosphorelay sensor kinase activity"/>
    <property type="evidence" value="ECO:0007669"/>
    <property type="project" value="InterPro"/>
</dbReference>
<feature type="transmembrane region" description="Helical" evidence="8">
    <location>
        <begin position="169"/>
        <end position="192"/>
    </location>
</feature>
<keyword evidence="7 8" id="KW-1133">Transmembrane helix</keyword>
<evidence type="ECO:0000256" key="7">
    <source>
        <dbReference type="ARBA" id="ARBA00022989"/>
    </source>
</evidence>
<dbReference type="SUPFAM" id="SSF55874">
    <property type="entry name" value="ATPase domain of HSP90 chaperone/DNA topoisomerase II/histidine kinase"/>
    <property type="match status" value="1"/>
</dbReference>
<keyword evidence="3" id="KW-0597">Phosphoprotein</keyword>
<feature type="domain" description="Histidine kinase" evidence="9">
    <location>
        <begin position="249"/>
        <end position="450"/>
    </location>
</feature>
<dbReference type="PANTHER" id="PTHR45436:SF5">
    <property type="entry name" value="SENSOR HISTIDINE KINASE TRCS"/>
    <property type="match status" value="1"/>
</dbReference>
<name>A0A926NPX1_9HYPH</name>
<dbReference type="SMART" id="SM00387">
    <property type="entry name" value="HATPase_c"/>
    <property type="match status" value="1"/>
</dbReference>
<evidence type="ECO:0000256" key="5">
    <source>
        <dbReference type="ARBA" id="ARBA00022692"/>
    </source>
</evidence>
<dbReference type="InterPro" id="IPR036097">
    <property type="entry name" value="HisK_dim/P_sf"/>
</dbReference>
<dbReference type="InterPro" id="IPR036890">
    <property type="entry name" value="HATPase_C_sf"/>
</dbReference>
<evidence type="ECO:0000259" key="9">
    <source>
        <dbReference type="PROSITE" id="PS50109"/>
    </source>
</evidence>
<evidence type="ECO:0000313" key="10">
    <source>
        <dbReference type="EMBL" id="MBD1545202.1"/>
    </source>
</evidence>
<comment type="catalytic activity">
    <reaction evidence="1">
        <text>ATP + protein L-histidine = ADP + protein N-phospho-L-histidine.</text>
        <dbReference type="EC" id="2.7.13.3"/>
    </reaction>
</comment>
<dbReference type="Pfam" id="PF02518">
    <property type="entry name" value="HATPase_c"/>
    <property type="match status" value="1"/>
</dbReference>
<dbReference type="AlphaFoldDB" id="A0A926NPX1"/>
<dbReference type="InterPro" id="IPR003594">
    <property type="entry name" value="HATPase_dom"/>
</dbReference>
<dbReference type="EMBL" id="JABFCZ010000003">
    <property type="protein sequence ID" value="MBD1545202.1"/>
    <property type="molecule type" value="Genomic_DNA"/>
</dbReference>
<keyword evidence="5 8" id="KW-0812">Transmembrane</keyword>
<dbReference type="PROSITE" id="PS50109">
    <property type="entry name" value="HIS_KIN"/>
    <property type="match status" value="1"/>
</dbReference>
<keyword evidence="6 10" id="KW-0418">Kinase</keyword>
<dbReference type="EC" id="2.7.13.3" evidence="2"/>
<dbReference type="InterPro" id="IPR050428">
    <property type="entry name" value="TCS_sensor_his_kinase"/>
</dbReference>
<evidence type="ECO:0000256" key="2">
    <source>
        <dbReference type="ARBA" id="ARBA00012438"/>
    </source>
</evidence>
<accession>A0A926NPX1</accession>
<dbReference type="SUPFAM" id="SSF47384">
    <property type="entry name" value="Homodimeric domain of signal transducing histidine kinase"/>
    <property type="match status" value="1"/>
</dbReference>
<dbReference type="Proteomes" id="UP000598467">
    <property type="component" value="Unassembled WGS sequence"/>
</dbReference>
<gene>
    <name evidence="10" type="ORF">HK439_02935</name>
</gene>
<keyword evidence="8" id="KW-0472">Membrane</keyword>
<dbReference type="PANTHER" id="PTHR45436">
    <property type="entry name" value="SENSOR HISTIDINE KINASE YKOH"/>
    <property type="match status" value="1"/>
</dbReference>
<evidence type="ECO:0000313" key="11">
    <source>
        <dbReference type="Proteomes" id="UP000598467"/>
    </source>
</evidence>
<evidence type="ECO:0000256" key="4">
    <source>
        <dbReference type="ARBA" id="ARBA00022679"/>
    </source>
</evidence>
<dbReference type="RefSeq" id="WP_190289875.1">
    <property type="nucleotide sequence ID" value="NZ_JABFCZ010000003.1"/>
</dbReference>
<sequence length="459" mass="50012">MTRGSLRLRLLLAGAISILLALALSATGLTVLFYRHVERRVDTELGVFLDQIVSGLAQNKETGALELTRTPSDPRFEVPLSGLYWQVSFDDTVLRSRSLWDNVLQLPDDELAHGALHRHVIPGPVSGDLLTLERSVRLSPRVGGQTVRVAAAISLSDVRSATRDFAFDMLPYLILLALFLIGAAYIQVSIGLRPLHRIRQRLRAIRKDPDARFGTADFPQEIEPMALEMDTLLTDRQTRIEKARARAGDLAHGLKTPLQVLLGDVERLRSAGLNDIADDVENVAHTMQRHVERELARARLATGTGQAVSNIREAVDRVISVVSRTPAGAVLDWALNVDGQASVVIDPDDLAEALGNLLENAARHARSRVAVRTISDDGCITIRIEDDGPGIPEDQIEKMLERGGRLDQSASGAGLGLAIVQEIADAWGGTFRLRPLKSGLAVELGFHTIGNSTDDDQIP</sequence>
<comment type="caution">
    <text evidence="10">The sequence shown here is derived from an EMBL/GenBank/DDBJ whole genome shotgun (WGS) entry which is preliminary data.</text>
</comment>
<evidence type="ECO:0000256" key="3">
    <source>
        <dbReference type="ARBA" id="ARBA00022553"/>
    </source>
</evidence>
<protein>
    <recommendedName>
        <fullName evidence="2">histidine kinase</fullName>
        <ecNumber evidence="2">2.7.13.3</ecNumber>
    </recommendedName>
</protein>
<reference evidence="10" key="1">
    <citation type="submission" date="2020-05" db="EMBL/GenBank/DDBJ databases">
        <title>Identification of trans-AT polyketide cluster in two marine bacteria, producers of a novel glutaramide-containing polyketide sesbanimide D and analogs.</title>
        <authorList>
            <person name="Kacar D."/>
            <person name="Rodriguez P."/>
            <person name="Canedo L."/>
            <person name="Gonzalez E."/>
            <person name="Galan B."/>
            <person name="De La Calle F."/>
            <person name="Garcia J.L."/>
        </authorList>
    </citation>
    <scope>NUCLEOTIDE SEQUENCE</scope>
    <source>
        <strain evidence="10">PHM038</strain>
    </source>
</reference>
<proteinExistence type="predicted"/>
<evidence type="ECO:0000256" key="8">
    <source>
        <dbReference type="SAM" id="Phobius"/>
    </source>
</evidence>
<organism evidence="10 11">
    <name type="scientific">Roseibium aggregatum</name>
    <dbReference type="NCBI Taxonomy" id="187304"/>
    <lineage>
        <taxon>Bacteria</taxon>
        <taxon>Pseudomonadati</taxon>
        <taxon>Pseudomonadota</taxon>
        <taxon>Alphaproteobacteria</taxon>
        <taxon>Hyphomicrobiales</taxon>
        <taxon>Stappiaceae</taxon>
        <taxon>Roseibium</taxon>
    </lineage>
</organism>
<dbReference type="GO" id="GO:0005886">
    <property type="term" value="C:plasma membrane"/>
    <property type="evidence" value="ECO:0007669"/>
    <property type="project" value="TreeGrafter"/>
</dbReference>
<evidence type="ECO:0000256" key="6">
    <source>
        <dbReference type="ARBA" id="ARBA00022777"/>
    </source>
</evidence>
<dbReference type="Gene3D" id="3.30.565.10">
    <property type="entry name" value="Histidine kinase-like ATPase, C-terminal domain"/>
    <property type="match status" value="1"/>
</dbReference>
<keyword evidence="4" id="KW-0808">Transferase</keyword>
<evidence type="ECO:0000256" key="1">
    <source>
        <dbReference type="ARBA" id="ARBA00000085"/>
    </source>
</evidence>